<name>A0A127KLS7_9CAUD</name>
<organism evidence="2 3">
    <name type="scientific">Cyanophage S-RIM50</name>
    <dbReference type="NCBI Taxonomy" id="687803"/>
    <lineage>
        <taxon>Viruses</taxon>
        <taxon>Duplodnaviria</taxon>
        <taxon>Heunggongvirae</taxon>
        <taxon>Uroviricota</taxon>
        <taxon>Caudoviricetes</taxon>
        <taxon>Pantevenvirales</taxon>
        <taxon>Kyanoviridae</taxon>
        <taxon>Neptunevirus</taxon>
        <taxon>Neptunevirus srim50</taxon>
    </lineage>
</organism>
<protein>
    <recommendedName>
        <fullName evidence="4">Gp215</fullName>
    </recommendedName>
</protein>
<dbReference type="GeneID" id="29124221"/>
<evidence type="ECO:0008006" key="4">
    <source>
        <dbReference type="Google" id="ProtNLM"/>
    </source>
</evidence>
<dbReference type="OrthoDB" id="23583at10239"/>
<keyword evidence="3" id="KW-1185">Reference proteome</keyword>
<dbReference type="KEGG" id="vg:29124221"/>
<dbReference type="RefSeq" id="YP_009302296.1">
    <property type="nucleotide sequence ID" value="NC_031242.1"/>
</dbReference>
<gene>
    <name evidence="2" type="ORF">R290704_217</name>
</gene>
<proteinExistence type="predicted"/>
<evidence type="ECO:0000313" key="3">
    <source>
        <dbReference type="Proteomes" id="UP000201797"/>
    </source>
</evidence>
<sequence length="119" mass="13018">MINTIKKLIKPFVGIPAPEILQDDPWFGPAPETERSIFIKEAKAKAIADAQILPCESDNHHPLHHKEAEDIHQKMYEIATSGGNTTTQLNPMPELGGGSESYQSGPGGWMSGTGVRQFH</sequence>
<dbReference type="Proteomes" id="UP000201797">
    <property type="component" value="Segment"/>
</dbReference>
<feature type="region of interest" description="Disordered" evidence="1">
    <location>
        <begin position="82"/>
        <end position="119"/>
    </location>
</feature>
<dbReference type="EMBL" id="KU594605">
    <property type="protein sequence ID" value="AMO42997.1"/>
    <property type="molecule type" value="Genomic_DNA"/>
</dbReference>
<feature type="compositionally biased region" description="Gly residues" evidence="1">
    <location>
        <begin position="95"/>
        <end position="111"/>
    </location>
</feature>
<evidence type="ECO:0000313" key="2">
    <source>
        <dbReference type="EMBL" id="AMO42997.1"/>
    </source>
</evidence>
<evidence type="ECO:0000256" key="1">
    <source>
        <dbReference type="SAM" id="MobiDB-lite"/>
    </source>
</evidence>
<accession>A0A127KLS7</accession>
<reference evidence="2 3" key="1">
    <citation type="submission" date="2016-01" db="EMBL/GenBank/DDBJ databases">
        <title>The genomic content and context of auxiliary metabolic genes in marine cyanophages.</title>
        <authorList>
            <person name="Marston M.F."/>
            <person name="Martiny J.B.H."/>
            <person name="Crummett L.T."/>
        </authorList>
    </citation>
    <scope>NUCLEOTIDE SEQUENCE [LARGE SCALE GENOMIC DNA]</scope>
    <source>
        <strain evidence="2">RW_29_0704</strain>
    </source>
</reference>